<feature type="domain" description="Zn(2)-C6 fungal-type" evidence="6">
    <location>
        <begin position="19"/>
        <end position="48"/>
    </location>
</feature>
<dbReference type="InterPro" id="IPR036864">
    <property type="entry name" value="Zn2-C6_fun-type_DNA-bd_sf"/>
</dbReference>
<evidence type="ECO:0000256" key="1">
    <source>
        <dbReference type="ARBA" id="ARBA00004123"/>
    </source>
</evidence>
<evidence type="ECO:0000256" key="3">
    <source>
        <dbReference type="ARBA" id="ARBA00022833"/>
    </source>
</evidence>
<dbReference type="AlphaFoldDB" id="A0A1G4JPV9"/>
<dbReference type="InterPro" id="IPR050987">
    <property type="entry name" value="AtrR-like"/>
</dbReference>
<dbReference type="CDD" id="cd00067">
    <property type="entry name" value="GAL4"/>
    <property type="match status" value="1"/>
</dbReference>
<dbReference type="GO" id="GO:0000981">
    <property type="term" value="F:DNA-binding transcription factor activity, RNA polymerase II-specific"/>
    <property type="evidence" value="ECO:0007669"/>
    <property type="project" value="InterPro"/>
</dbReference>
<dbReference type="Gene3D" id="4.10.240.10">
    <property type="entry name" value="Zn(2)-C6 fungal-type DNA-binding domain"/>
    <property type="match status" value="1"/>
</dbReference>
<dbReference type="Pfam" id="PF04082">
    <property type="entry name" value="Fungal_trans"/>
    <property type="match status" value="1"/>
</dbReference>
<dbReference type="EMBL" id="LT598477">
    <property type="protein sequence ID" value="SCU92813.1"/>
    <property type="molecule type" value="Genomic_DNA"/>
</dbReference>
<evidence type="ECO:0000259" key="6">
    <source>
        <dbReference type="PROSITE" id="PS50048"/>
    </source>
</evidence>
<dbReference type="SMART" id="SM00066">
    <property type="entry name" value="GAL4"/>
    <property type="match status" value="1"/>
</dbReference>
<dbReference type="PROSITE" id="PS00463">
    <property type="entry name" value="ZN2_CY6_FUNGAL_1"/>
    <property type="match status" value="1"/>
</dbReference>
<dbReference type="GO" id="GO:0008270">
    <property type="term" value="F:zinc ion binding"/>
    <property type="evidence" value="ECO:0007669"/>
    <property type="project" value="InterPro"/>
</dbReference>
<dbReference type="Proteomes" id="UP000191144">
    <property type="component" value="Chromosome F"/>
</dbReference>
<gene>
    <name evidence="7" type="ORF">LAME_0F01596G</name>
</gene>
<dbReference type="Pfam" id="PF00172">
    <property type="entry name" value="Zn_clus"/>
    <property type="match status" value="1"/>
</dbReference>
<dbReference type="SMART" id="SM00906">
    <property type="entry name" value="Fungal_trans"/>
    <property type="match status" value="1"/>
</dbReference>
<keyword evidence="3" id="KW-0862">Zinc</keyword>
<proteinExistence type="predicted"/>
<dbReference type="OrthoDB" id="3364175at2759"/>
<organism evidence="7 8">
    <name type="scientific">Lachancea meyersii CBS 8951</name>
    <dbReference type="NCBI Taxonomy" id="1266667"/>
    <lineage>
        <taxon>Eukaryota</taxon>
        <taxon>Fungi</taxon>
        <taxon>Dikarya</taxon>
        <taxon>Ascomycota</taxon>
        <taxon>Saccharomycotina</taxon>
        <taxon>Saccharomycetes</taxon>
        <taxon>Saccharomycetales</taxon>
        <taxon>Saccharomycetaceae</taxon>
        <taxon>Lachancea</taxon>
    </lineage>
</organism>
<reference evidence="8" key="1">
    <citation type="submission" date="2016-03" db="EMBL/GenBank/DDBJ databases">
        <authorList>
            <person name="Devillers Hugo."/>
        </authorList>
    </citation>
    <scope>NUCLEOTIDE SEQUENCE [LARGE SCALE GENOMIC DNA]</scope>
</reference>
<dbReference type="InterPro" id="IPR007219">
    <property type="entry name" value="XnlR_reg_dom"/>
</dbReference>
<keyword evidence="8" id="KW-1185">Reference proteome</keyword>
<dbReference type="PANTHER" id="PTHR46910">
    <property type="entry name" value="TRANSCRIPTION FACTOR PDR1"/>
    <property type="match status" value="1"/>
</dbReference>
<evidence type="ECO:0000313" key="7">
    <source>
        <dbReference type="EMBL" id="SCU92813.1"/>
    </source>
</evidence>
<sequence length="900" mass="101217">MNGLSSGGVTKKRAKVSRACDNCRKRKIKCTGDLPCFNCQNYSCECTYSRGAPLALVSDGPRRHVKSTTKTSSIADSASDFASMSSKSSVSSYSNSTACSHNDASNGLYGDDSHTIEQINLLKSTLRCLKEAQPSQRVLNAVQSITEQLRETEAAWKPCLDIRAIRDVPPTATSLETQLMINKYSDKVSLTKYATIQPSPFLSRSNVLNQYPVLDDMFGLYSPGLLMSIRGIGFLFKHFFDSGVKMSREYKTTLFLMLRFFDACAHFVDVMMQSCTSPLNTYATLMQVNYDTREIAIQELLATIPKETKVSTLKLFPHLGCPPSSSDSLGMFHWITRMMFVSCVDSVCKPPNCDNYLSLKSDIEQFMHTQEVLSVLGFEFFNNTTYTPAGNLDYLDTLVFFIKHQYCLSEYHVIPHLVSRLVSYSQNMGIHRWEYYVGMDELTAERRRRVWWSCFCWDIMGSILSGKQAMISTSSVSCLLPEYFRNVGILEPDELLRKIASLEELPSGSITDKIEFCGTSLAIVIADFFQNVLYSKKNTCFENTAKPSSLRDKIISDLIRDVQTFTERITGVEKLAKQLQDFSELHANDCPMDLNAGERKTPPRLAIFIDFARAICLGSVEHLYARFKVNDFPRPIQESLNAYRLSIHTSWRSVITAIGNGNIDHVWLALSCGSILSLSVLTDLFTQKTRDTMQDIRLILNASTFLDKLSFLEHCSGKIGETSRLLRTFTKWKTLFQILVRIGLQLYMRTSQLTIAAFLDLLAVEDAELVCTATRILMLSQDTFTACHNTKDKTSWHVNVERSVEQAQALVNPDRFPDANADLTHPLIETWSHPCTSPSGNIPAEKSKTKEATLPLSPPINFNLGSLDDFLNFGEDDLYNKLWSDINIDILDLVSSNSGP</sequence>
<accession>A0A1G4JPV9</accession>
<dbReference type="GO" id="GO:0005634">
    <property type="term" value="C:nucleus"/>
    <property type="evidence" value="ECO:0007669"/>
    <property type="project" value="UniProtKB-SubCell"/>
</dbReference>
<dbReference type="GO" id="GO:0003677">
    <property type="term" value="F:DNA binding"/>
    <property type="evidence" value="ECO:0007669"/>
    <property type="project" value="UniProtKB-KW"/>
</dbReference>
<dbReference type="GO" id="GO:0006351">
    <property type="term" value="P:DNA-templated transcription"/>
    <property type="evidence" value="ECO:0007669"/>
    <property type="project" value="InterPro"/>
</dbReference>
<dbReference type="GO" id="GO:0045944">
    <property type="term" value="P:positive regulation of transcription by RNA polymerase II"/>
    <property type="evidence" value="ECO:0007669"/>
    <property type="project" value="UniProtKB-ARBA"/>
</dbReference>
<dbReference type="CDD" id="cd12148">
    <property type="entry name" value="fungal_TF_MHR"/>
    <property type="match status" value="1"/>
</dbReference>
<comment type="subcellular location">
    <subcellularLocation>
        <location evidence="1">Nucleus</location>
    </subcellularLocation>
</comment>
<evidence type="ECO:0000256" key="2">
    <source>
        <dbReference type="ARBA" id="ARBA00022723"/>
    </source>
</evidence>
<evidence type="ECO:0000256" key="5">
    <source>
        <dbReference type="ARBA" id="ARBA00023242"/>
    </source>
</evidence>
<evidence type="ECO:0000256" key="4">
    <source>
        <dbReference type="ARBA" id="ARBA00023125"/>
    </source>
</evidence>
<protein>
    <submittedName>
        <fullName evidence="7">LAME_0F01596g1_1</fullName>
    </submittedName>
</protein>
<dbReference type="PANTHER" id="PTHR46910:SF3">
    <property type="entry name" value="HALOTOLERANCE PROTEIN 9-RELATED"/>
    <property type="match status" value="1"/>
</dbReference>
<evidence type="ECO:0000313" key="8">
    <source>
        <dbReference type="Proteomes" id="UP000191144"/>
    </source>
</evidence>
<dbReference type="PROSITE" id="PS50048">
    <property type="entry name" value="ZN2_CY6_FUNGAL_2"/>
    <property type="match status" value="1"/>
</dbReference>
<dbReference type="SUPFAM" id="SSF57701">
    <property type="entry name" value="Zn2/Cys6 DNA-binding domain"/>
    <property type="match status" value="1"/>
</dbReference>
<keyword evidence="4" id="KW-0238">DNA-binding</keyword>
<keyword evidence="2" id="KW-0479">Metal-binding</keyword>
<name>A0A1G4JPV9_9SACH</name>
<keyword evidence="5" id="KW-0539">Nucleus</keyword>
<dbReference type="InterPro" id="IPR001138">
    <property type="entry name" value="Zn2Cys6_DnaBD"/>
</dbReference>